<sequence length="53" mass="6388">MRQLLQICWGEFINKLQVFQVFLVNPPLHEYDIQTNKIKFKLLVRLNLANDFP</sequence>
<evidence type="ECO:0000313" key="2">
    <source>
        <dbReference type="Proteomes" id="UP000010384"/>
    </source>
</evidence>
<name>K9U313_CHRTP</name>
<accession>K9U313</accession>
<evidence type="ECO:0000313" key="1">
    <source>
        <dbReference type="EMBL" id="AFY88629.1"/>
    </source>
</evidence>
<gene>
    <name evidence="1" type="ORF">Chro_3163</name>
</gene>
<dbReference type="KEGG" id="cthe:Chro_3163"/>
<protein>
    <submittedName>
        <fullName evidence="1">Uncharacterized protein</fullName>
    </submittedName>
</protein>
<dbReference type="HOGENOM" id="CLU_3059922_0_0_3"/>
<reference evidence="1 2" key="1">
    <citation type="submission" date="2012-06" db="EMBL/GenBank/DDBJ databases">
        <title>Finished chromosome of genome of Chroococcidiopsis thermalis PCC 7203.</title>
        <authorList>
            <consortium name="US DOE Joint Genome Institute"/>
            <person name="Gugger M."/>
            <person name="Coursin T."/>
            <person name="Rippka R."/>
            <person name="Tandeau De Marsac N."/>
            <person name="Huntemann M."/>
            <person name="Wei C.-L."/>
            <person name="Han J."/>
            <person name="Detter J.C."/>
            <person name="Han C."/>
            <person name="Tapia R."/>
            <person name="Davenport K."/>
            <person name="Daligault H."/>
            <person name="Erkkila T."/>
            <person name="Gu W."/>
            <person name="Munk A.C.C."/>
            <person name="Teshima H."/>
            <person name="Xu Y."/>
            <person name="Chain P."/>
            <person name="Chen A."/>
            <person name="Krypides N."/>
            <person name="Mavromatis K."/>
            <person name="Markowitz V."/>
            <person name="Szeto E."/>
            <person name="Ivanova N."/>
            <person name="Mikhailova N."/>
            <person name="Ovchinnikova G."/>
            <person name="Pagani I."/>
            <person name="Pati A."/>
            <person name="Goodwin L."/>
            <person name="Peters L."/>
            <person name="Pitluck S."/>
            <person name="Woyke T."/>
            <person name="Kerfeld C."/>
        </authorList>
    </citation>
    <scope>NUCLEOTIDE SEQUENCE [LARGE SCALE GENOMIC DNA]</scope>
    <source>
        <strain evidence="1 2">PCC 7203</strain>
    </source>
</reference>
<keyword evidence="2" id="KW-1185">Reference proteome</keyword>
<dbReference type="AlphaFoldDB" id="K9U313"/>
<dbReference type="Proteomes" id="UP000010384">
    <property type="component" value="Chromosome"/>
</dbReference>
<dbReference type="InParanoid" id="K9U313"/>
<dbReference type="EMBL" id="CP003597">
    <property type="protein sequence ID" value="AFY88629.1"/>
    <property type="molecule type" value="Genomic_DNA"/>
</dbReference>
<proteinExistence type="predicted"/>
<organism evidence="1 2">
    <name type="scientific">Chroococcidiopsis thermalis (strain PCC 7203)</name>
    <dbReference type="NCBI Taxonomy" id="251229"/>
    <lineage>
        <taxon>Bacteria</taxon>
        <taxon>Bacillati</taxon>
        <taxon>Cyanobacteriota</taxon>
        <taxon>Cyanophyceae</taxon>
        <taxon>Chroococcidiopsidales</taxon>
        <taxon>Chroococcidiopsidaceae</taxon>
        <taxon>Chroococcidiopsis</taxon>
    </lineage>
</organism>